<evidence type="ECO:0000259" key="9">
    <source>
        <dbReference type="PROSITE" id="PS50275"/>
    </source>
</evidence>
<sequence>MKIFLKEKPRTFIVVDTSYSLIIRHPNPTYKHHEHVHRHDAHHYHSSKELRNGQLNNNKVIVEFIRTELISITGFTDITPNKVRNNKLLMGFIGFLNVKGNIHLGFITRSTKVASPRLGETVHMINDVDFYCLNNDQFDSWMNRNEEDLALTNEELELSSIGYPAGSVKKLLSLGNFYFSKEFDVTTTLQERGFAANRSNVATDRSYSERFCWNAYMVSDFLDLRERLSIYEREQFDRAGFLTVITRGYTKSVNVTLTDDLDALLTLVSKQSCSKNGPLFGEWGCDDRGNVSNYLESEVIIYTELFCFSYIIVRGNIPSFWELQNRFSKKNIIYSKKSKKIVFTRSFEASQHAFNLHFDTLGQHFGDIHIVNCLLQDEHSYKGQLNQNFKEHLQSLIRSREAGLDQAEDLELGQDAYARDGPASIPLNNYRLTITDLPISTAYMKRIGYNGSNPLDVVLPLTNAMLDFGAMFFDLKRLSYIGRQLGVFRVNSFDCLTKANFISKIISQEVIDLALRDMGIERTHDLHVRHSQLWAENDDMLKKLAVNFLSNTSKIQSSSSSNSKNSLKQQMTRKYLNVVGEVKPSEIAMLKLLGRLQDQDGVRLYNPFHQYVGRELKKRASEYSYRKDIRIFASTFNVNGTVSSDPTLKEWLFSSEDKVNQDYDLVCVGFEEIVELTPGKMINVKSDNLVKWEQQIKSLLDKHGIGKDRYLPLWSWQMGGLAIMLFIKETQIGNITNLEGSVKKTGLGGMSANKGGIAISFNYSNTLICFVCSHLAAGLNNVDERHQNYKAIAKGIRFSKHKKIRDHDAVIWMGDFNYRIALQIEQVKALIERKNYQKLFEYDQLNKQMADGETFPFYGEMEITFAPTYKFDNNSNVYDTSEKQRIPAWTDRVLSMSKGKILRQELYNSADKVLFSDHRPVYAIFNASVIMVNEVAKKAISSDIYDNYRRVVGDINVLITANNVDRFVDDISDNFMPPPSSDTSKWWLDGGILAKVNIKELQEDWSDGGNQKFINPKHPVNPFISTLEPEFITKLELTNRIMN</sequence>
<dbReference type="GO" id="GO:0015031">
    <property type="term" value="P:protein transport"/>
    <property type="evidence" value="ECO:0007669"/>
    <property type="project" value="UniProtKB-KW"/>
</dbReference>
<evidence type="ECO:0000313" key="10">
    <source>
        <dbReference type="EMBL" id="SGZ49151.1"/>
    </source>
</evidence>
<keyword evidence="5" id="KW-0813">Transport</keyword>
<dbReference type="AlphaFoldDB" id="A0A1L0BFV2"/>
<dbReference type="GO" id="GO:0004439">
    <property type="term" value="F:phosphatidylinositol-4,5-bisphosphate 5-phosphatase activity"/>
    <property type="evidence" value="ECO:0007669"/>
    <property type="project" value="UniProtKB-EC"/>
</dbReference>
<comment type="similarity">
    <text evidence="3">In the central section; belongs to the inositol 1,4,5-trisphosphate 5-phosphatase family.</text>
</comment>
<evidence type="ECO:0000256" key="2">
    <source>
        <dbReference type="ARBA" id="ARBA00008943"/>
    </source>
</evidence>
<dbReference type="PANTHER" id="PTHR11200">
    <property type="entry name" value="INOSITOL 5-PHOSPHATASE"/>
    <property type="match status" value="1"/>
</dbReference>
<accession>A0A1L0BFV2</accession>
<gene>
    <name evidence="10" type="ORF">SAMEA4029009_CIC11G00000000924</name>
</gene>
<comment type="subcellular location">
    <subcellularLocation>
        <location evidence="1">Cytoplasm</location>
    </subcellularLocation>
</comment>
<evidence type="ECO:0000256" key="3">
    <source>
        <dbReference type="ARBA" id="ARBA00009678"/>
    </source>
</evidence>
<dbReference type="SMART" id="SM00128">
    <property type="entry name" value="IPPc"/>
    <property type="match status" value="1"/>
</dbReference>
<dbReference type="FunFam" id="3.60.10.10:FF:000029">
    <property type="entry name" value="Inositol polyphosphate 5-phosphatase"/>
    <property type="match status" value="1"/>
</dbReference>
<keyword evidence="7" id="KW-0378">Hydrolase</keyword>
<evidence type="ECO:0000256" key="8">
    <source>
        <dbReference type="ARBA" id="ARBA00022927"/>
    </source>
</evidence>
<dbReference type="EC" id="3.1.3.36" evidence="4"/>
<protein>
    <recommendedName>
        <fullName evidence="4">phosphoinositide 5-phosphatase</fullName>
        <ecNumber evidence="4">3.1.3.36</ecNumber>
    </recommendedName>
</protein>
<dbReference type="Pfam" id="PF02383">
    <property type="entry name" value="Syja_N"/>
    <property type="match status" value="1"/>
</dbReference>
<dbReference type="PANTHER" id="PTHR11200:SF269">
    <property type="entry name" value="PHOSPHATIDYLINOSITOL 4,5-BISPHOSPHATE 5-PHOSPHATASE INP51"/>
    <property type="match status" value="1"/>
</dbReference>
<evidence type="ECO:0000256" key="4">
    <source>
        <dbReference type="ARBA" id="ARBA00013044"/>
    </source>
</evidence>
<name>A0A1L0BFV2_9ASCO</name>
<comment type="similarity">
    <text evidence="2">Belongs to the synaptojanin family.</text>
</comment>
<feature type="domain" description="SAC" evidence="9">
    <location>
        <begin position="168"/>
        <end position="547"/>
    </location>
</feature>
<dbReference type="Gene3D" id="3.60.10.10">
    <property type="entry name" value="Endonuclease/exonuclease/phosphatase"/>
    <property type="match status" value="1"/>
</dbReference>
<dbReference type="InterPro" id="IPR036691">
    <property type="entry name" value="Endo/exonu/phosph_ase_sf"/>
</dbReference>
<keyword evidence="6" id="KW-0963">Cytoplasm</keyword>
<dbReference type="GO" id="GO:0005737">
    <property type="term" value="C:cytoplasm"/>
    <property type="evidence" value="ECO:0007669"/>
    <property type="project" value="UniProtKB-SubCell"/>
</dbReference>
<dbReference type="Proteomes" id="UP000182259">
    <property type="component" value="Chromosome I"/>
</dbReference>
<evidence type="ECO:0000256" key="6">
    <source>
        <dbReference type="ARBA" id="ARBA00022490"/>
    </source>
</evidence>
<dbReference type="InterPro" id="IPR002013">
    <property type="entry name" value="SAC_dom"/>
</dbReference>
<evidence type="ECO:0000256" key="5">
    <source>
        <dbReference type="ARBA" id="ARBA00022448"/>
    </source>
</evidence>
<dbReference type="GO" id="GO:0016020">
    <property type="term" value="C:membrane"/>
    <property type="evidence" value="ECO:0007669"/>
    <property type="project" value="TreeGrafter"/>
</dbReference>
<dbReference type="GO" id="GO:0043813">
    <property type="term" value="F:phosphatidylinositol-3,5-bisphosphate 5-phosphatase activity"/>
    <property type="evidence" value="ECO:0007669"/>
    <property type="project" value="TreeGrafter"/>
</dbReference>
<dbReference type="Pfam" id="PF22669">
    <property type="entry name" value="Exo_endo_phos2"/>
    <property type="match status" value="1"/>
</dbReference>
<evidence type="ECO:0000313" key="11">
    <source>
        <dbReference type="Proteomes" id="UP000182259"/>
    </source>
</evidence>
<reference evidence="10 11" key="1">
    <citation type="submission" date="2016-10" db="EMBL/GenBank/DDBJ databases">
        <authorList>
            <person name="de Groot N.N."/>
        </authorList>
    </citation>
    <scope>NUCLEOTIDE SEQUENCE [LARGE SCALE GENOMIC DNA]</scope>
    <source>
        <strain evidence="10 11">PYCC 4715</strain>
    </source>
</reference>
<dbReference type="PROSITE" id="PS50275">
    <property type="entry name" value="SAC"/>
    <property type="match status" value="1"/>
</dbReference>
<evidence type="ECO:0000256" key="1">
    <source>
        <dbReference type="ARBA" id="ARBA00004496"/>
    </source>
</evidence>
<evidence type="ECO:0000256" key="7">
    <source>
        <dbReference type="ARBA" id="ARBA00022801"/>
    </source>
</evidence>
<dbReference type="InterPro" id="IPR046985">
    <property type="entry name" value="IP5"/>
</dbReference>
<dbReference type="SUPFAM" id="SSF56219">
    <property type="entry name" value="DNase I-like"/>
    <property type="match status" value="1"/>
</dbReference>
<dbReference type="InterPro" id="IPR000300">
    <property type="entry name" value="IPPc"/>
</dbReference>
<proteinExistence type="inferred from homology"/>
<keyword evidence="8" id="KW-0653">Protein transport</keyword>
<dbReference type="EMBL" id="LT635764">
    <property type="protein sequence ID" value="SGZ49151.1"/>
    <property type="molecule type" value="Genomic_DNA"/>
</dbReference>
<organism evidence="10 11">
    <name type="scientific">Sungouiella intermedia</name>
    <dbReference type="NCBI Taxonomy" id="45354"/>
    <lineage>
        <taxon>Eukaryota</taxon>
        <taxon>Fungi</taxon>
        <taxon>Dikarya</taxon>
        <taxon>Ascomycota</taxon>
        <taxon>Saccharomycotina</taxon>
        <taxon>Pichiomycetes</taxon>
        <taxon>Metschnikowiaceae</taxon>
        <taxon>Sungouiella</taxon>
    </lineage>
</organism>
<dbReference type="GO" id="GO:0046856">
    <property type="term" value="P:phosphatidylinositol dephosphorylation"/>
    <property type="evidence" value="ECO:0007669"/>
    <property type="project" value="InterPro"/>
</dbReference>